<reference evidence="1" key="1">
    <citation type="submission" date="2023-10" db="EMBL/GenBank/DDBJ databases">
        <title>Amphibacter perezi, gen. nov., sp. nov. a novel taxa of the family Comamonadaceae, class Betaproteobacteria isolated from the skin microbiota of Pelophylax perezi from different populations.</title>
        <authorList>
            <person name="Costa S."/>
            <person name="Proenca D.N."/>
            <person name="Lopes I."/>
            <person name="Morais P.V."/>
        </authorList>
    </citation>
    <scope>NUCLEOTIDE SEQUENCE</scope>
    <source>
        <strain evidence="1">SL12-8</strain>
    </source>
</reference>
<gene>
    <name evidence="1" type="ORF">RV045_11730</name>
</gene>
<name>A0ACC6P4J8_9BURK</name>
<protein>
    <submittedName>
        <fullName evidence="1">Uncharacterized protein</fullName>
    </submittedName>
</protein>
<sequence length="144" mass="15538">MLSDRLCEHQLLIRHLAALQTRCTDTVSALQAQVAALDADNRAQRERLWAQQVRLVLQTTLLSWVGEAAGTQAQPLAMTPQHAARLVHRVICRTGCLSQGSAWREGHHCRRTGQPCDAGEAGAETRAGSGITGKTPAEHADSSP</sequence>
<comment type="caution">
    <text evidence="1">The sequence shown here is derived from an EMBL/GenBank/DDBJ whole genome shotgun (WGS) entry which is preliminary data.</text>
</comment>
<accession>A0ACC6P4J8</accession>
<evidence type="ECO:0000313" key="2">
    <source>
        <dbReference type="Proteomes" id="UP001364695"/>
    </source>
</evidence>
<dbReference type="EMBL" id="JAWDIE010000019">
    <property type="protein sequence ID" value="MEJ7139092.1"/>
    <property type="molecule type" value="Genomic_DNA"/>
</dbReference>
<proteinExistence type="predicted"/>
<organism evidence="1 2">
    <name type="scientific">Amphibiibacter pelophylacis</name>
    <dbReference type="NCBI Taxonomy" id="1799477"/>
    <lineage>
        <taxon>Bacteria</taxon>
        <taxon>Pseudomonadati</taxon>
        <taxon>Pseudomonadota</taxon>
        <taxon>Betaproteobacteria</taxon>
        <taxon>Burkholderiales</taxon>
        <taxon>Sphaerotilaceae</taxon>
        <taxon>Amphibiibacter</taxon>
    </lineage>
</organism>
<evidence type="ECO:0000313" key="1">
    <source>
        <dbReference type="EMBL" id="MEJ7139092.1"/>
    </source>
</evidence>
<keyword evidence="2" id="KW-1185">Reference proteome</keyword>
<dbReference type="Proteomes" id="UP001364695">
    <property type="component" value="Unassembled WGS sequence"/>
</dbReference>